<dbReference type="Gene3D" id="1.20.5.210">
    <property type="entry name" value="Cytochrome b-c1 complex subunit 8"/>
    <property type="match status" value="1"/>
</dbReference>
<evidence type="ECO:0000256" key="6">
    <source>
        <dbReference type="ARBA" id="ARBA00022792"/>
    </source>
</evidence>
<keyword evidence="4 11" id="KW-0679">Respiratory chain</keyword>
<dbReference type="InterPro" id="IPR036642">
    <property type="entry name" value="Cyt_bc1_su8_sf"/>
</dbReference>
<dbReference type="GO" id="GO:0005743">
    <property type="term" value="C:mitochondrial inner membrane"/>
    <property type="evidence" value="ECO:0007669"/>
    <property type="project" value="UniProtKB-SubCell"/>
</dbReference>
<comment type="function">
    <text evidence="11">Component of the ubiquinol-cytochrome c oxidoreductase, a multisubunit transmembrane complex that is part of the mitochondrial electron transport chain which drives oxidative phosphorylation. The complex plays an important role in the uptake of multiple carbon sources present in different host niches.</text>
</comment>
<reference evidence="12" key="1">
    <citation type="submission" date="2022-07" db="EMBL/GenBank/DDBJ databases">
        <title>Genome analysis of Parmales, a sister group of diatoms, reveals the evolutionary specialization of diatoms from phago-mixotrophs to photoautotrophs.</title>
        <authorList>
            <person name="Ban H."/>
            <person name="Sato S."/>
            <person name="Yoshikawa S."/>
            <person name="Kazumasa Y."/>
            <person name="Nakamura Y."/>
            <person name="Ichinomiya M."/>
            <person name="Saitoh K."/>
            <person name="Sato N."/>
            <person name="Blanc-Mathieu R."/>
            <person name="Endo H."/>
            <person name="Kuwata A."/>
            <person name="Ogata H."/>
        </authorList>
    </citation>
    <scope>NUCLEOTIDE SEQUENCE</scope>
</reference>
<evidence type="ECO:0000256" key="1">
    <source>
        <dbReference type="ARBA" id="ARBA00004434"/>
    </source>
</evidence>
<protein>
    <recommendedName>
        <fullName evidence="11">Cytochrome b-c1 complex subunit 8</fullName>
    </recommendedName>
    <alternativeName>
        <fullName evidence="11">Complex III subunit 8</fullName>
    </alternativeName>
</protein>
<comment type="caution">
    <text evidence="12">The sequence shown here is derived from an EMBL/GenBank/DDBJ whole genome shotgun (WGS) entry which is preliminary data.</text>
</comment>
<dbReference type="SUPFAM" id="SSF81508">
    <property type="entry name" value="Ubiquinone-binding protein QP-C of cytochrome bc1 complex (Ubiquinol-cytochrome c reductase)"/>
    <property type="match status" value="1"/>
</dbReference>
<keyword evidence="3 11" id="KW-0813">Transport</keyword>
<evidence type="ECO:0000313" key="12">
    <source>
        <dbReference type="EMBL" id="GMH55710.1"/>
    </source>
</evidence>
<evidence type="ECO:0000256" key="9">
    <source>
        <dbReference type="ARBA" id="ARBA00023128"/>
    </source>
</evidence>
<proteinExistence type="inferred from homology"/>
<dbReference type="Pfam" id="PF02939">
    <property type="entry name" value="UcrQ"/>
    <property type="match status" value="1"/>
</dbReference>
<dbReference type="GO" id="GO:0045275">
    <property type="term" value="C:respiratory chain complex III"/>
    <property type="evidence" value="ECO:0007669"/>
    <property type="project" value="UniProtKB-UniRule"/>
</dbReference>
<dbReference type="InterPro" id="IPR004205">
    <property type="entry name" value="Cyt_bc1_su8"/>
</dbReference>
<keyword evidence="6 11" id="KW-0999">Mitochondrion inner membrane</keyword>
<name>A0A9W6ZSD7_9STRA</name>
<evidence type="ECO:0000256" key="3">
    <source>
        <dbReference type="ARBA" id="ARBA00022448"/>
    </source>
</evidence>
<evidence type="ECO:0000256" key="8">
    <source>
        <dbReference type="ARBA" id="ARBA00022989"/>
    </source>
</evidence>
<keyword evidence="13" id="KW-1185">Reference proteome</keyword>
<dbReference type="OrthoDB" id="41974at2759"/>
<sequence>METRSGSEIIFKHLSPFEQQAIMPWIRTWPQRLYEKFTASVMDWAPSLALMYAIVEWSEWKHHDIAHHHRD</sequence>
<dbReference type="GO" id="GO:0006122">
    <property type="term" value="P:mitochondrial electron transport, ubiquinol to cytochrome c"/>
    <property type="evidence" value="ECO:0007669"/>
    <property type="project" value="UniProtKB-UniRule"/>
</dbReference>
<keyword evidence="5" id="KW-0812">Transmembrane</keyword>
<keyword evidence="9 11" id="KW-0496">Mitochondrion</keyword>
<evidence type="ECO:0000256" key="5">
    <source>
        <dbReference type="ARBA" id="ARBA00022692"/>
    </source>
</evidence>
<evidence type="ECO:0000256" key="10">
    <source>
        <dbReference type="ARBA" id="ARBA00023136"/>
    </source>
</evidence>
<dbReference type="AlphaFoldDB" id="A0A9W6ZSD7"/>
<keyword evidence="8" id="KW-1133">Transmembrane helix</keyword>
<comment type="similarity">
    <text evidence="2 11">Belongs to the UQCRQ/QCR8 family.</text>
</comment>
<organism evidence="12 13">
    <name type="scientific">Triparma retinervis</name>
    <dbReference type="NCBI Taxonomy" id="2557542"/>
    <lineage>
        <taxon>Eukaryota</taxon>
        <taxon>Sar</taxon>
        <taxon>Stramenopiles</taxon>
        <taxon>Ochrophyta</taxon>
        <taxon>Bolidophyceae</taxon>
        <taxon>Parmales</taxon>
        <taxon>Triparmaceae</taxon>
        <taxon>Triparma</taxon>
    </lineage>
</organism>
<keyword evidence="7 11" id="KW-0249">Electron transport</keyword>
<evidence type="ECO:0000313" key="13">
    <source>
        <dbReference type="Proteomes" id="UP001165082"/>
    </source>
</evidence>
<accession>A0A9W6ZSD7</accession>
<gene>
    <name evidence="12" type="ORF">TrRE_jg2661</name>
</gene>
<evidence type="ECO:0000256" key="2">
    <source>
        <dbReference type="ARBA" id="ARBA00007668"/>
    </source>
</evidence>
<evidence type="ECO:0000256" key="11">
    <source>
        <dbReference type="RuleBase" id="RU368118"/>
    </source>
</evidence>
<evidence type="ECO:0000256" key="4">
    <source>
        <dbReference type="ARBA" id="ARBA00022660"/>
    </source>
</evidence>
<dbReference type="Proteomes" id="UP001165082">
    <property type="component" value="Unassembled WGS sequence"/>
</dbReference>
<comment type="subcellular location">
    <subcellularLocation>
        <location evidence="1 11">Mitochondrion inner membrane</location>
        <topology evidence="1 11">Single-pass membrane protein</topology>
    </subcellularLocation>
</comment>
<dbReference type="EMBL" id="BRXZ01002155">
    <property type="protein sequence ID" value="GMH55710.1"/>
    <property type="molecule type" value="Genomic_DNA"/>
</dbReference>
<evidence type="ECO:0000256" key="7">
    <source>
        <dbReference type="ARBA" id="ARBA00022982"/>
    </source>
</evidence>
<keyword evidence="10" id="KW-0472">Membrane</keyword>